<feature type="domain" description="Cyclin C-terminal" evidence="10">
    <location>
        <begin position="191"/>
        <end position="336"/>
    </location>
</feature>
<dbReference type="CDD" id="cd20543">
    <property type="entry name" value="CYCLIN_AtCycD-like_rpt1"/>
    <property type="match status" value="1"/>
</dbReference>
<evidence type="ECO:0000256" key="4">
    <source>
        <dbReference type="ARBA" id="ARBA00023127"/>
    </source>
</evidence>
<dbReference type="Pfam" id="PF02984">
    <property type="entry name" value="Cyclin_C"/>
    <property type="match status" value="1"/>
</dbReference>
<dbReference type="CDD" id="cd20544">
    <property type="entry name" value="CYCLIN_AtCycD-like_rpt2"/>
    <property type="match status" value="1"/>
</dbReference>
<evidence type="ECO:0000256" key="1">
    <source>
        <dbReference type="ARBA" id="ARBA00009065"/>
    </source>
</evidence>
<comment type="subunit">
    <text evidence="2">Interacts with the CDC2 protein kinase to form a serine/threonine kinase holoenzyme complex also known as maturation promoting factor (MPF). The cyclin subunit imparts substrate specificity to the complex.</text>
</comment>
<feature type="domain" description="Cyclin-like" evidence="9">
    <location>
        <begin position="94"/>
        <end position="182"/>
    </location>
</feature>
<sequence length="400" mass="45750">MALFDDGEELQNPPMVLDALFCEEEGLGEDLGENEENEIAKKPQALVLLENDLFWEDDELGNLIAKEERPWFDFDCGDLSSDGSLVAARKEAVHWIFTVNAHYGFSALTTVLAVNYFDRFISSLQFQRDKPWMSQLAAVACLSLAAKMEETHVPLLLDLQVEESRFVFEAKTIQRMELLVLSTLKWRMHPVTPISFFSHIVRRLGLKTHLHWEFLWRCERLLLSVIPDSKFVCYLPSVLATATMLHVINEIEPYNPVEYQDQLLSVLKINEVYNLIPWLPFKCFHTWWTNKSNLVMMLQDTVNECYKLMLETSGGHGYSQRHGHSKRKHVSVPGSPNGVIDASFSCDNSNDSWAIASSSSSLSSVAWTPEPRFKRSRAQDQQMRLPPINRVSVDVLSSPR</sequence>
<evidence type="ECO:0000256" key="3">
    <source>
        <dbReference type="ARBA" id="ARBA00022618"/>
    </source>
</evidence>
<evidence type="ECO:0000256" key="2">
    <source>
        <dbReference type="ARBA" id="ARBA00011177"/>
    </source>
</evidence>
<dbReference type="Pfam" id="PF00134">
    <property type="entry name" value="Cyclin_N"/>
    <property type="match status" value="1"/>
</dbReference>
<dbReference type="SMART" id="SM00385">
    <property type="entry name" value="CYCLIN"/>
    <property type="match status" value="1"/>
</dbReference>
<dbReference type="AlphaFoldDB" id="W9R6R1"/>
<evidence type="ECO:0000259" key="9">
    <source>
        <dbReference type="SMART" id="SM00385"/>
    </source>
</evidence>
<dbReference type="InterPro" id="IPR036915">
    <property type="entry name" value="Cyclin-like_sf"/>
</dbReference>
<dbReference type="Proteomes" id="UP000030645">
    <property type="component" value="Unassembled WGS sequence"/>
</dbReference>
<proteinExistence type="inferred from homology"/>
<protein>
    <recommendedName>
        <fullName evidence="6">B-like cyclin</fullName>
    </recommendedName>
</protein>
<evidence type="ECO:0000256" key="7">
    <source>
        <dbReference type="RuleBase" id="RU000383"/>
    </source>
</evidence>
<keyword evidence="5" id="KW-0131">Cell cycle</keyword>
<dbReference type="GO" id="GO:0010444">
    <property type="term" value="P:guard mother cell differentiation"/>
    <property type="evidence" value="ECO:0007669"/>
    <property type="project" value="UniProtKB-ARBA"/>
</dbReference>
<dbReference type="GO" id="GO:0051301">
    <property type="term" value="P:cell division"/>
    <property type="evidence" value="ECO:0007669"/>
    <property type="project" value="UniProtKB-KW"/>
</dbReference>
<dbReference type="InterPro" id="IPR013763">
    <property type="entry name" value="Cyclin-like_dom"/>
</dbReference>
<dbReference type="GO" id="GO:0048316">
    <property type="term" value="P:seed development"/>
    <property type="evidence" value="ECO:0007669"/>
    <property type="project" value="UniProtKB-ARBA"/>
</dbReference>
<dbReference type="FunFam" id="1.10.472.10:FF:000070">
    <property type="entry name" value="CYCLIN D32"/>
    <property type="match status" value="1"/>
</dbReference>
<evidence type="ECO:0000256" key="6">
    <source>
        <dbReference type="ARBA" id="ARBA00032263"/>
    </source>
</evidence>
<feature type="region of interest" description="Disordered" evidence="8">
    <location>
        <begin position="358"/>
        <end position="400"/>
    </location>
</feature>
<accession>W9R6R1</accession>
<dbReference type="InterPro" id="IPR004367">
    <property type="entry name" value="Cyclin_C-dom"/>
</dbReference>
<reference evidence="12" key="1">
    <citation type="submission" date="2013-01" db="EMBL/GenBank/DDBJ databases">
        <title>Draft Genome Sequence of a Mulberry Tree, Morus notabilis C.K. Schneid.</title>
        <authorList>
            <person name="He N."/>
            <person name="Zhao S."/>
        </authorList>
    </citation>
    <scope>NUCLEOTIDE SEQUENCE</scope>
</reference>
<dbReference type="PANTHER" id="PTHR10177">
    <property type="entry name" value="CYCLINS"/>
    <property type="match status" value="1"/>
</dbReference>
<dbReference type="Gene3D" id="1.10.472.10">
    <property type="entry name" value="Cyclin-like"/>
    <property type="match status" value="2"/>
</dbReference>
<evidence type="ECO:0000313" key="12">
    <source>
        <dbReference type="Proteomes" id="UP000030645"/>
    </source>
</evidence>
<keyword evidence="3" id="KW-0132">Cell division</keyword>
<dbReference type="SMART" id="SM01332">
    <property type="entry name" value="Cyclin_C"/>
    <property type="match status" value="1"/>
</dbReference>
<dbReference type="eggNOG" id="KOG0656">
    <property type="taxonomic scope" value="Eukaryota"/>
</dbReference>
<organism evidence="11 12">
    <name type="scientific">Morus notabilis</name>
    <dbReference type="NCBI Taxonomy" id="981085"/>
    <lineage>
        <taxon>Eukaryota</taxon>
        <taxon>Viridiplantae</taxon>
        <taxon>Streptophyta</taxon>
        <taxon>Embryophyta</taxon>
        <taxon>Tracheophyta</taxon>
        <taxon>Spermatophyta</taxon>
        <taxon>Magnoliopsida</taxon>
        <taxon>eudicotyledons</taxon>
        <taxon>Gunneridae</taxon>
        <taxon>Pentapetalae</taxon>
        <taxon>rosids</taxon>
        <taxon>fabids</taxon>
        <taxon>Rosales</taxon>
        <taxon>Moraceae</taxon>
        <taxon>Moreae</taxon>
        <taxon>Morus</taxon>
    </lineage>
</organism>
<evidence type="ECO:0000313" key="11">
    <source>
        <dbReference type="EMBL" id="EXB59524.1"/>
    </source>
</evidence>
<gene>
    <name evidence="11" type="ORF">L484_009281</name>
</gene>
<dbReference type="STRING" id="981085.W9R6R1"/>
<comment type="similarity">
    <text evidence="1">Belongs to the cyclin family. Cyclin D subfamily.</text>
</comment>
<evidence type="ECO:0000256" key="5">
    <source>
        <dbReference type="ARBA" id="ARBA00023306"/>
    </source>
</evidence>
<dbReference type="EMBL" id="KE344382">
    <property type="protein sequence ID" value="EXB59524.1"/>
    <property type="molecule type" value="Genomic_DNA"/>
</dbReference>
<dbReference type="InterPro" id="IPR006671">
    <property type="entry name" value="Cyclin_N"/>
</dbReference>
<dbReference type="FunFam" id="1.10.472.10:FF:000074">
    <property type="entry name" value="D3-type cyclin"/>
    <property type="match status" value="1"/>
</dbReference>
<dbReference type="InterPro" id="IPR039361">
    <property type="entry name" value="Cyclin"/>
</dbReference>
<keyword evidence="12" id="KW-1185">Reference proteome</keyword>
<name>W9R6R1_9ROSA</name>
<evidence type="ECO:0000256" key="8">
    <source>
        <dbReference type="SAM" id="MobiDB-lite"/>
    </source>
</evidence>
<keyword evidence="4 7" id="KW-0195">Cyclin</keyword>
<evidence type="ECO:0000259" key="10">
    <source>
        <dbReference type="SMART" id="SM01332"/>
    </source>
</evidence>
<dbReference type="SUPFAM" id="SSF47954">
    <property type="entry name" value="Cyclin-like"/>
    <property type="match status" value="1"/>
</dbReference>